<feature type="signal peptide" evidence="2">
    <location>
        <begin position="1"/>
        <end position="25"/>
    </location>
</feature>
<dbReference type="Proteomes" id="UP000321947">
    <property type="component" value="Unassembled WGS sequence"/>
</dbReference>
<dbReference type="EMBL" id="SSTE01008633">
    <property type="protein sequence ID" value="KAA0054910.1"/>
    <property type="molecule type" value="Genomic_DNA"/>
</dbReference>
<evidence type="ECO:0000256" key="2">
    <source>
        <dbReference type="SAM" id="SignalP"/>
    </source>
</evidence>
<name>A0A5A7UHY5_CUCMM</name>
<dbReference type="AlphaFoldDB" id="A0A5A7UHY5"/>
<proteinExistence type="predicted"/>
<protein>
    <submittedName>
        <fullName evidence="3">Uncharacterized protein</fullName>
    </submittedName>
</protein>
<evidence type="ECO:0000313" key="5">
    <source>
        <dbReference type="Proteomes" id="UP000321393"/>
    </source>
</evidence>
<dbReference type="Proteomes" id="UP000321393">
    <property type="component" value="Unassembled WGS sequence"/>
</dbReference>
<evidence type="ECO:0000313" key="6">
    <source>
        <dbReference type="Proteomes" id="UP000321947"/>
    </source>
</evidence>
<gene>
    <name evidence="4" type="ORF">E5676_scaffold1163G00150</name>
    <name evidence="3" type="ORF">E6C27_scaffold43052G00380</name>
</gene>
<evidence type="ECO:0000256" key="1">
    <source>
        <dbReference type="SAM" id="MobiDB-lite"/>
    </source>
</evidence>
<evidence type="ECO:0000313" key="4">
    <source>
        <dbReference type="EMBL" id="TYK22698.1"/>
    </source>
</evidence>
<accession>A0A5A7UHY5</accession>
<reference evidence="5 6" key="1">
    <citation type="submission" date="2019-08" db="EMBL/GenBank/DDBJ databases">
        <title>Draft genome sequences of two oriental melons (Cucumis melo L. var makuwa).</title>
        <authorList>
            <person name="Kwon S.-Y."/>
        </authorList>
    </citation>
    <scope>NUCLEOTIDE SEQUENCE [LARGE SCALE GENOMIC DNA]</scope>
    <source>
        <strain evidence="6">cv. Chang Bougi</strain>
        <strain evidence="5">cv. SW 3</strain>
        <tissue evidence="3">Leaf</tissue>
    </source>
</reference>
<evidence type="ECO:0000313" key="3">
    <source>
        <dbReference type="EMBL" id="KAA0054910.1"/>
    </source>
</evidence>
<organism evidence="3 5">
    <name type="scientific">Cucumis melo var. makuwa</name>
    <name type="common">Oriental melon</name>
    <dbReference type="NCBI Taxonomy" id="1194695"/>
    <lineage>
        <taxon>Eukaryota</taxon>
        <taxon>Viridiplantae</taxon>
        <taxon>Streptophyta</taxon>
        <taxon>Embryophyta</taxon>
        <taxon>Tracheophyta</taxon>
        <taxon>Spermatophyta</taxon>
        <taxon>Magnoliopsida</taxon>
        <taxon>eudicotyledons</taxon>
        <taxon>Gunneridae</taxon>
        <taxon>Pentapetalae</taxon>
        <taxon>rosids</taxon>
        <taxon>fabids</taxon>
        <taxon>Cucurbitales</taxon>
        <taxon>Cucurbitaceae</taxon>
        <taxon>Benincaseae</taxon>
        <taxon>Cucumis</taxon>
    </lineage>
</organism>
<keyword evidence="2" id="KW-0732">Signal</keyword>
<comment type="caution">
    <text evidence="3">The sequence shown here is derived from an EMBL/GenBank/DDBJ whole genome shotgun (WGS) entry which is preliminary data.</text>
</comment>
<feature type="region of interest" description="Disordered" evidence="1">
    <location>
        <begin position="84"/>
        <end position="112"/>
    </location>
</feature>
<sequence length="112" mass="13123">MAAHLVFAILIVAVISTSSPWRAFADERYDYRLSYSPLPPLHQRIILFFSHHVSSSPRSWSNNWSSRKLLRHIKAERKYNCLKEPEKQYKDPANSQEPWPRCPMPAFSPPPF</sequence>
<feature type="chain" id="PRO_5042722252" evidence="2">
    <location>
        <begin position="26"/>
        <end position="112"/>
    </location>
</feature>
<feature type="compositionally biased region" description="Pro residues" evidence="1">
    <location>
        <begin position="100"/>
        <end position="112"/>
    </location>
</feature>
<dbReference type="EMBL" id="SSTD01004900">
    <property type="protein sequence ID" value="TYK22698.1"/>
    <property type="molecule type" value="Genomic_DNA"/>
</dbReference>